<evidence type="ECO:0000313" key="3">
    <source>
        <dbReference type="EMBL" id="KAJ1191132.1"/>
    </source>
</evidence>
<accession>A0AAV7UU31</accession>
<feature type="region of interest" description="Disordered" evidence="1">
    <location>
        <begin position="256"/>
        <end position="300"/>
    </location>
</feature>
<protein>
    <submittedName>
        <fullName evidence="3">Uncharacterized protein</fullName>
    </submittedName>
</protein>
<feature type="region of interest" description="Disordered" evidence="1">
    <location>
        <begin position="173"/>
        <end position="205"/>
    </location>
</feature>
<dbReference type="AlphaFoldDB" id="A0AAV7UU31"/>
<feature type="chain" id="PRO_5043328167" evidence="2">
    <location>
        <begin position="24"/>
        <end position="300"/>
    </location>
</feature>
<dbReference type="Proteomes" id="UP001066276">
    <property type="component" value="Chromosome 2_2"/>
</dbReference>
<evidence type="ECO:0000313" key="4">
    <source>
        <dbReference type="Proteomes" id="UP001066276"/>
    </source>
</evidence>
<organism evidence="3 4">
    <name type="scientific">Pleurodeles waltl</name>
    <name type="common">Iberian ribbed newt</name>
    <dbReference type="NCBI Taxonomy" id="8319"/>
    <lineage>
        <taxon>Eukaryota</taxon>
        <taxon>Metazoa</taxon>
        <taxon>Chordata</taxon>
        <taxon>Craniata</taxon>
        <taxon>Vertebrata</taxon>
        <taxon>Euteleostomi</taxon>
        <taxon>Amphibia</taxon>
        <taxon>Batrachia</taxon>
        <taxon>Caudata</taxon>
        <taxon>Salamandroidea</taxon>
        <taxon>Salamandridae</taxon>
        <taxon>Pleurodelinae</taxon>
        <taxon>Pleurodeles</taxon>
    </lineage>
</organism>
<evidence type="ECO:0000256" key="2">
    <source>
        <dbReference type="SAM" id="SignalP"/>
    </source>
</evidence>
<sequence length="300" mass="30651">MCTSLYGLTSYLWTLQTACRAEAQAPRCSRSTPPATHRPAEALEDIGDITGTSEVTQALRSLAAPSCRVADVLGSPPDAAWESATGSLLSLALALLATVASATVFQPGRGAAGAAWPAAKQHVQRQERGSGRPRRSALPPPRARASSFALFLRVQAGCRNILINVLTAASSGLDPLREPTHRRLGGEHRPTAPNPDAHAGAPHSSRALRRLGAEAHAAVQLLPGSSVSPSGPRAPGAELRGLAPISVLPVGAARLRSGPLPSSKEPPGVLHNSGGASRLRPAGPKGAFAGRGGGARTGTS</sequence>
<comment type="caution">
    <text evidence="3">The sequence shown here is derived from an EMBL/GenBank/DDBJ whole genome shotgun (WGS) entry which is preliminary data.</text>
</comment>
<feature type="compositionally biased region" description="Gly residues" evidence="1">
    <location>
        <begin position="289"/>
        <end position="300"/>
    </location>
</feature>
<feature type="compositionally biased region" description="Basic and acidic residues" evidence="1">
    <location>
        <begin position="175"/>
        <end position="190"/>
    </location>
</feature>
<feature type="signal peptide" evidence="2">
    <location>
        <begin position="1"/>
        <end position="23"/>
    </location>
</feature>
<feature type="region of interest" description="Disordered" evidence="1">
    <location>
        <begin position="115"/>
        <end position="141"/>
    </location>
</feature>
<dbReference type="EMBL" id="JANPWB010000004">
    <property type="protein sequence ID" value="KAJ1191132.1"/>
    <property type="molecule type" value="Genomic_DNA"/>
</dbReference>
<evidence type="ECO:0000256" key="1">
    <source>
        <dbReference type="SAM" id="MobiDB-lite"/>
    </source>
</evidence>
<proteinExistence type="predicted"/>
<reference evidence="3" key="1">
    <citation type="journal article" date="2022" name="bioRxiv">
        <title>Sequencing and chromosome-scale assembly of the giantPleurodeles waltlgenome.</title>
        <authorList>
            <person name="Brown T."/>
            <person name="Elewa A."/>
            <person name="Iarovenko S."/>
            <person name="Subramanian E."/>
            <person name="Araus A.J."/>
            <person name="Petzold A."/>
            <person name="Susuki M."/>
            <person name="Suzuki K.-i.T."/>
            <person name="Hayashi T."/>
            <person name="Toyoda A."/>
            <person name="Oliveira C."/>
            <person name="Osipova E."/>
            <person name="Leigh N.D."/>
            <person name="Simon A."/>
            <person name="Yun M.H."/>
        </authorList>
    </citation>
    <scope>NUCLEOTIDE SEQUENCE</scope>
    <source>
        <strain evidence="3">20211129_DDA</strain>
        <tissue evidence="3">Liver</tissue>
    </source>
</reference>
<keyword evidence="4" id="KW-1185">Reference proteome</keyword>
<gene>
    <name evidence="3" type="ORF">NDU88_000448</name>
</gene>
<keyword evidence="2" id="KW-0732">Signal</keyword>
<name>A0AAV7UU31_PLEWA</name>